<protein>
    <submittedName>
        <fullName evidence="1">STM4014 family protein</fullName>
    </submittedName>
</protein>
<dbReference type="InterPro" id="IPR047778">
    <property type="entry name" value="STM4014-like"/>
</dbReference>
<name>A0ABS7DD15_9BACL</name>
<dbReference type="Proteomes" id="UP000812277">
    <property type="component" value="Unassembled WGS sequence"/>
</dbReference>
<comment type="caution">
    <text evidence="1">The sequence shown here is derived from an EMBL/GenBank/DDBJ whole genome shotgun (WGS) entry which is preliminary data.</text>
</comment>
<sequence>MERMIVIGNPENRRTASLQRARERVGLPPAVVVPYLDLLRNHISLTEAAEQGGMLDGIPPLLRLDAPGENFDVERELIALGAPDAARDEGDDRLLPFGGRDDPQPMSVRAASALMEQRGRLYHPSQWFRGYGRLLARLEREAGAIWPTAGWLNAPRDIAGMFDKRSTHNVLKAAGVSVPRRLASPEALPDYDALYDTMRDARLHRIFLKLAVGSGACGVVAYQINPHSGAELATTTLAFDSFISKPPQFYNVLKLRRYTDRAVIRPIVNWLLKHGAHAEQWVAKAAYGDRTFDIRQLVVGGEACHSIARVSRTPITNLHLRSERMSMEELSLPQLVQENMRKCAEAALAAYPSSSVAGIDVLIGKDLRQPPSVVDVNPFGDLLYNVAYQGMDAYEWQMRRLGSGRRDIAR</sequence>
<keyword evidence="2" id="KW-1185">Reference proteome</keyword>
<dbReference type="SUPFAM" id="SSF56059">
    <property type="entry name" value="Glutathione synthetase ATP-binding domain-like"/>
    <property type="match status" value="1"/>
</dbReference>
<organism evidence="1 2">
    <name type="scientific">Paenibacillus oenotherae</name>
    <dbReference type="NCBI Taxonomy" id="1435645"/>
    <lineage>
        <taxon>Bacteria</taxon>
        <taxon>Bacillati</taxon>
        <taxon>Bacillota</taxon>
        <taxon>Bacilli</taxon>
        <taxon>Bacillales</taxon>
        <taxon>Paenibacillaceae</taxon>
        <taxon>Paenibacillus</taxon>
    </lineage>
</organism>
<accession>A0ABS7DD15</accession>
<evidence type="ECO:0000313" key="2">
    <source>
        <dbReference type="Proteomes" id="UP000812277"/>
    </source>
</evidence>
<dbReference type="NCBIfam" id="NF038074">
    <property type="entry name" value="fam_STM4014"/>
    <property type="match status" value="1"/>
</dbReference>
<dbReference type="Gene3D" id="3.30.470.20">
    <property type="entry name" value="ATP-grasp fold, B domain"/>
    <property type="match status" value="1"/>
</dbReference>
<evidence type="ECO:0000313" key="1">
    <source>
        <dbReference type="EMBL" id="MBW7477053.1"/>
    </source>
</evidence>
<dbReference type="EMBL" id="JAHZIJ010000019">
    <property type="protein sequence ID" value="MBW7477053.1"/>
    <property type="molecule type" value="Genomic_DNA"/>
</dbReference>
<gene>
    <name evidence="1" type="ORF">K0T92_20250</name>
</gene>
<proteinExistence type="predicted"/>
<reference evidence="1 2" key="1">
    <citation type="submission" date="2021-07" db="EMBL/GenBank/DDBJ databases">
        <title>Paenibacillus radiodurans sp. nov., isolated from the southeastern edge of Tengger Desert.</title>
        <authorList>
            <person name="Zhang G."/>
        </authorList>
    </citation>
    <scope>NUCLEOTIDE SEQUENCE [LARGE SCALE GENOMIC DNA]</scope>
    <source>
        <strain evidence="1 2">DT7-4</strain>
    </source>
</reference>